<reference evidence="2 3" key="1">
    <citation type="submission" date="2018-11" db="EMBL/GenBank/DDBJ databases">
        <title>Genomic Encyclopedia of Type Strains, Phase IV (KMG-IV): sequencing the most valuable type-strain genomes for metagenomic binning, comparative biology and taxonomic classification.</title>
        <authorList>
            <person name="Goeker M."/>
        </authorList>
    </citation>
    <scope>NUCLEOTIDE SEQUENCE [LARGE SCALE GENOMIC DNA]</scope>
    <source>
        <strain evidence="2 3">DSM 22027</strain>
    </source>
</reference>
<dbReference type="AlphaFoldDB" id="A0A3N1VPF9"/>
<comment type="caution">
    <text evidence="2">The sequence shown here is derived from an EMBL/GenBank/DDBJ whole genome shotgun (WGS) entry which is preliminary data.</text>
</comment>
<feature type="transmembrane region" description="Helical" evidence="1">
    <location>
        <begin position="21"/>
        <end position="40"/>
    </location>
</feature>
<dbReference type="OrthoDB" id="5514748at2"/>
<organism evidence="2 3">
    <name type="scientific">Desulfosoma caldarium</name>
    <dbReference type="NCBI Taxonomy" id="610254"/>
    <lineage>
        <taxon>Bacteria</taxon>
        <taxon>Pseudomonadati</taxon>
        <taxon>Thermodesulfobacteriota</taxon>
        <taxon>Syntrophobacteria</taxon>
        <taxon>Syntrophobacterales</taxon>
        <taxon>Syntrophobacteraceae</taxon>
        <taxon>Desulfosoma</taxon>
    </lineage>
</organism>
<dbReference type="RefSeq" id="WP_123289500.1">
    <property type="nucleotide sequence ID" value="NZ_RJVA01000010.1"/>
</dbReference>
<sequence length="164" mass="18943">MKEALSASAWNESRAQRRARRWDILVTAAMALCLLIPMPFAQFRSWPDQRLILERPVLPWSSFRLCYRPLDDGPPVEEQYRFNSSGRLHPSVAASAFPMALESLDPPRLQWQKQPEIELQDLHDRGAFLDIRVRWQPVLAYPLKMLLDAWKDHPLGSQGGGARR</sequence>
<keyword evidence="1" id="KW-1133">Transmembrane helix</keyword>
<keyword evidence="3" id="KW-1185">Reference proteome</keyword>
<evidence type="ECO:0000313" key="2">
    <source>
        <dbReference type="EMBL" id="ROR01807.1"/>
    </source>
</evidence>
<accession>A0A3N1VPF9</accession>
<name>A0A3N1VPF9_9BACT</name>
<dbReference type="Proteomes" id="UP000276223">
    <property type="component" value="Unassembled WGS sequence"/>
</dbReference>
<keyword evidence="1" id="KW-0472">Membrane</keyword>
<protein>
    <submittedName>
        <fullName evidence="2">Uncharacterized protein</fullName>
    </submittedName>
</protein>
<dbReference type="EMBL" id="RJVA01000010">
    <property type="protein sequence ID" value="ROR01807.1"/>
    <property type="molecule type" value="Genomic_DNA"/>
</dbReference>
<proteinExistence type="predicted"/>
<evidence type="ECO:0000256" key="1">
    <source>
        <dbReference type="SAM" id="Phobius"/>
    </source>
</evidence>
<evidence type="ECO:0000313" key="3">
    <source>
        <dbReference type="Proteomes" id="UP000276223"/>
    </source>
</evidence>
<keyword evidence="1" id="KW-0812">Transmembrane</keyword>
<gene>
    <name evidence="2" type="ORF">EDC27_0996</name>
</gene>